<proteinExistence type="predicted"/>
<name>A0AAQ1GA88_9GAMM</name>
<accession>A0AAQ1GA88</accession>
<evidence type="ECO:0000256" key="1">
    <source>
        <dbReference type="SAM" id="MobiDB-lite"/>
    </source>
</evidence>
<sequence>MAVKKATAKPAEPVEKEAAGATQQDAPVAEQAEAQAAPAPEAPAADDKPAADPVPPAPVQDQANGEQADMVVLVVNRERLEHDGVPYGMGEPIELTYDQAKPLLAIGAVQFGEAE</sequence>
<keyword evidence="3" id="KW-1185">Reference proteome</keyword>
<evidence type="ECO:0000313" key="3">
    <source>
        <dbReference type="Proteomes" id="UP000243518"/>
    </source>
</evidence>
<gene>
    <name evidence="2" type="ORF">SAMN05216586_11661</name>
</gene>
<feature type="region of interest" description="Disordered" evidence="1">
    <location>
        <begin position="1"/>
        <end position="68"/>
    </location>
</feature>
<reference evidence="2 3" key="1">
    <citation type="submission" date="2016-10" db="EMBL/GenBank/DDBJ databases">
        <authorList>
            <person name="Varghese N."/>
            <person name="Submissions S."/>
        </authorList>
    </citation>
    <scope>NUCLEOTIDE SEQUENCE [LARGE SCALE GENOMIC DNA]</scope>
    <source>
        <strain evidence="2 3">CECT 8317</strain>
    </source>
</reference>
<comment type="caution">
    <text evidence="2">The sequence shown here is derived from an EMBL/GenBank/DDBJ whole genome shotgun (WGS) entry which is preliminary data.</text>
</comment>
<dbReference type="Proteomes" id="UP000243518">
    <property type="component" value="Unassembled WGS sequence"/>
</dbReference>
<dbReference type="EMBL" id="FNVE01000016">
    <property type="protein sequence ID" value="SEG70326.1"/>
    <property type="molecule type" value="Genomic_DNA"/>
</dbReference>
<dbReference type="RefSeq" id="WP_088277553.1">
    <property type="nucleotide sequence ID" value="NZ_FNVE01000016.1"/>
</dbReference>
<protein>
    <submittedName>
        <fullName evidence="2">Uncharacterized protein</fullName>
    </submittedName>
</protein>
<dbReference type="AlphaFoldDB" id="A0AAQ1GA88"/>
<evidence type="ECO:0000313" key="2">
    <source>
        <dbReference type="EMBL" id="SEG70326.1"/>
    </source>
</evidence>
<organism evidence="2 3">
    <name type="scientific">Halopseudomonas aestusnigri</name>
    <dbReference type="NCBI Taxonomy" id="857252"/>
    <lineage>
        <taxon>Bacteria</taxon>
        <taxon>Pseudomonadati</taxon>
        <taxon>Pseudomonadota</taxon>
        <taxon>Gammaproteobacteria</taxon>
        <taxon>Pseudomonadales</taxon>
        <taxon>Pseudomonadaceae</taxon>
        <taxon>Halopseudomonas</taxon>
    </lineage>
</organism>
<feature type="compositionally biased region" description="Low complexity" evidence="1">
    <location>
        <begin position="1"/>
        <end position="11"/>
    </location>
</feature>
<feature type="compositionally biased region" description="Low complexity" evidence="1">
    <location>
        <begin position="19"/>
        <end position="43"/>
    </location>
</feature>